<feature type="transmembrane region" description="Helical" evidence="8">
    <location>
        <begin position="38"/>
        <end position="60"/>
    </location>
</feature>
<dbReference type="GO" id="GO:0005524">
    <property type="term" value="F:ATP binding"/>
    <property type="evidence" value="ECO:0007669"/>
    <property type="project" value="UniProtKB-KW"/>
</dbReference>
<organism evidence="11 12">
    <name type="scientific">Carnobacterium viridans</name>
    <dbReference type="NCBI Taxonomy" id="174587"/>
    <lineage>
        <taxon>Bacteria</taxon>
        <taxon>Bacillati</taxon>
        <taxon>Bacillota</taxon>
        <taxon>Bacilli</taxon>
        <taxon>Lactobacillales</taxon>
        <taxon>Carnobacteriaceae</taxon>
        <taxon>Carnobacterium</taxon>
    </lineage>
</organism>
<comment type="subcellular location">
    <subcellularLocation>
        <location evidence="1">Cell membrane</location>
        <topology evidence="1">Multi-pass membrane protein</topology>
    </subcellularLocation>
</comment>
<dbReference type="InterPro" id="IPR039421">
    <property type="entry name" value="Type_1_exporter"/>
</dbReference>
<evidence type="ECO:0000259" key="9">
    <source>
        <dbReference type="PROSITE" id="PS50893"/>
    </source>
</evidence>
<evidence type="ECO:0000256" key="3">
    <source>
        <dbReference type="ARBA" id="ARBA00022692"/>
    </source>
</evidence>
<dbReference type="InterPro" id="IPR011527">
    <property type="entry name" value="ABC1_TM_dom"/>
</dbReference>
<dbReference type="PROSITE" id="PS50893">
    <property type="entry name" value="ABC_TRANSPORTER_2"/>
    <property type="match status" value="1"/>
</dbReference>
<feature type="transmembrane region" description="Helical" evidence="8">
    <location>
        <begin position="72"/>
        <end position="90"/>
    </location>
</feature>
<dbReference type="GO" id="GO:0016887">
    <property type="term" value="F:ATP hydrolysis activity"/>
    <property type="evidence" value="ECO:0007669"/>
    <property type="project" value="InterPro"/>
</dbReference>
<evidence type="ECO:0000259" key="10">
    <source>
        <dbReference type="PROSITE" id="PS50929"/>
    </source>
</evidence>
<dbReference type="PANTHER" id="PTHR24221">
    <property type="entry name" value="ATP-BINDING CASSETTE SUB-FAMILY B"/>
    <property type="match status" value="1"/>
</dbReference>
<evidence type="ECO:0000256" key="7">
    <source>
        <dbReference type="ARBA" id="ARBA00023136"/>
    </source>
</evidence>
<feature type="domain" description="ABC transporter" evidence="9">
    <location>
        <begin position="351"/>
        <end position="585"/>
    </location>
</feature>
<feature type="transmembrane region" description="Helical" evidence="8">
    <location>
        <begin position="175"/>
        <end position="193"/>
    </location>
</feature>
<dbReference type="InterPro" id="IPR003593">
    <property type="entry name" value="AAA+_ATPase"/>
</dbReference>
<dbReference type="SUPFAM" id="SSF90123">
    <property type="entry name" value="ABC transporter transmembrane region"/>
    <property type="match status" value="1"/>
</dbReference>
<keyword evidence="3 8" id="KW-0812">Transmembrane</keyword>
<evidence type="ECO:0000256" key="5">
    <source>
        <dbReference type="ARBA" id="ARBA00022840"/>
    </source>
</evidence>
<dbReference type="RefSeq" id="WP_089976297.1">
    <property type="nucleotide sequence ID" value="NZ_CP084916.1"/>
</dbReference>
<dbReference type="SUPFAM" id="SSF52540">
    <property type="entry name" value="P-loop containing nucleoside triphosphate hydrolases"/>
    <property type="match status" value="1"/>
</dbReference>
<evidence type="ECO:0000256" key="2">
    <source>
        <dbReference type="ARBA" id="ARBA00022448"/>
    </source>
</evidence>
<evidence type="ECO:0000256" key="6">
    <source>
        <dbReference type="ARBA" id="ARBA00022989"/>
    </source>
</evidence>
<dbReference type="AlphaFoldDB" id="A0A1H0Z303"/>
<dbReference type="OrthoDB" id="9770415at2"/>
<dbReference type="PROSITE" id="PS50929">
    <property type="entry name" value="ABC_TM1F"/>
    <property type="match status" value="1"/>
</dbReference>
<dbReference type="CDD" id="cd18545">
    <property type="entry name" value="ABC_6TM_YknV_like"/>
    <property type="match status" value="1"/>
</dbReference>
<dbReference type="InterPro" id="IPR036640">
    <property type="entry name" value="ABC1_TM_sf"/>
</dbReference>
<evidence type="ECO:0000313" key="12">
    <source>
        <dbReference type="Proteomes" id="UP000199481"/>
    </source>
</evidence>
<dbReference type="PROSITE" id="PS00211">
    <property type="entry name" value="ABC_TRANSPORTER_1"/>
    <property type="match status" value="1"/>
</dbReference>
<protein>
    <submittedName>
        <fullName evidence="11">ATP-binding cassette, subfamily B</fullName>
    </submittedName>
</protein>
<dbReference type="Proteomes" id="UP000199481">
    <property type="component" value="Unassembled WGS sequence"/>
</dbReference>
<feature type="transmembrane region" description="Helical" evidence="8">
    <location>
        <begin position="282"/>
        <end position="302"/>
    </location>
</feature>
<keyword evidence="2" id="KW-0813">Transport</keyword>
<dbReference type="InterPro" id="IPR027417">
    <property type="entry name" value="P-loop_NTPase"/>
</dbReference>
<gene>
    <name evidence="11" type="ORF">SAMN04487752_1296</name>
</gene>
<proteinExistence type="predicted"/>
<evidence type="ECO:0000256" key="1">
    <source>
        <dbReference type="ARBA" id="ARBA00004651"/>
    </source>
</evidence>
<dbReference type="PANTHER" id="PTHR24221:SF436">
    <property type="entry name" value="LMO0107 PROTEIN"/>
    <property type="match status" value="1"/>
</dbReference>
<evidence type="ECO:0000256" key="4">
    <source>
        <dbReference type="ARBA" id="ARBA00022741"/>
    </source>
</evidence>
<dbReference type="FunFam" id="3.40.50.300:FF:000287">
    <property type="entry name" value="Multidrug ABC transporter ATP-binding protein"/>
    <property type="match status" value="1"/>
</dbReference>
<dbReference type="InterPro" id="IPR017871">
    <property type="entry name" value="ABC_transporter-like_CS"/>
</dbReference>
<dbReference type="Gene3D" id="1.20.1560.10">
    <property type="entry name" value="ABC transporter type 1, transmembrane domain"/>
    <property type="match status" value="1"/>
</dbReference>
<dbReference type="GO" id="GO:0140359">
    <property type="term" value="F:ABC-type transporter activity"/>
    <property type="evidence" value="ECO:0007669"/>
    <property type="project" value="InterPro"/>
</dbReference>
<evidence type="ECO:0000313" key="11">
    <source>
        <dbReference type="EMBL" id="SDQ21862.1"/>
    </source>
</evidence>
<keyword evidence="12" id="KW-1185">Reference proteome</keyword>
<dbReference type="InterPro" id="IPR003439">
    <property type="entry name" value="ABC_transporter-like_ATP-bd"/>
</dbReference>
<keyword evidence="7 8" id="KW-0472">Membrane</keyword>
<feature type="transmembrane region" description="Helical" evidence="8">
    <location>
        <begin position="255"/>
        <end position="276"/>
    </location>
</feature>
<dbReference type="GO" id="GO:0005886">
    <property type="term" value="C:plasma membrane"/>
    <property type="evidence" value="ECO:0007669"/>
    <property type="project" value="UniProtKB-SubCell"/>
</dbReference>
<dbReference type="SMART" id="SM00382">
    <property type="entry name" value="AAA"/>
    <property type="match status" value="1"/>
</dbReference>
<feature type="domain" description="ABC transmembrane type-1" evidence="10">
    <location>
        <begin position="38"/>
        <end position="317"/>
    </location>
</feature>
<reference evidence="12" key="1">
    <citation type="submission" date="2016-10" db="EMBL/GenBank/DDBJ databases">
        <authorList>
            <person name="Varghese N."/>
            <person name="Submissions S."/>
        </authorList>
    </citation>
    <scope>NUCLEOTIDE SEQUENCE [LARGE SCALE GENOMIC DNA]</scope>
    <source>
        <strain evidence="12">MPL-11</strain>
    </source>
</reference>
<keyword evidence="6 8" id="KW-1133">Transmembrane helix</keyword>
<dbReference type="Pfam" id="PF00005">
    <property type="entry name" value="ABC_tran"/>
    <property type="match status" value="1"/>
</dbReference>
<accession>A0A1H0Z303</accession>
<dbReference type="Gene3D" id="3.40.50.300">
    <property type="entry name" value="P-loop containing nucleotide triphosphate hydrolases"/>
    <property type="match status" value="1"/>
</dbReference>
<sequence length="593" mass="66986">MEQTESSIEQKNKQVKNTNLLKRVGKYLAPYKSGFLKLFFAILVSNVVLVLGPYFTSIVIDETIPTKNTTQLMWIIILFSLAQLFGGWSSRYRIRNITLLGQNVLKDMRTDVFVHLQKLPFSFFDSRPHGKIVTRVVNYINSLSDLLSNGLINVLSDVMSLVVTLAIMFTMDVRLTLYSFILLPVLFVVTLVIQKKQREAYEEVSSKQAGLNAYIHESVAGIKVTQSFTRENVNRDIFSEVSEDQRSSWMHAVKIQFLLAPFIQNIATLTISIIYFVGLNGLGIDVSTGILIAFIGYVNNFWNPMINIGNFYNSLVTGMVYLERIFELLDIEPEIQDEPNAFELPPIQGYVVFNDVTFGYKKDQPIFEDLSFQVRSGETIALVGPTGAGKSTIINLMTRFYDIDSGEILVDGIDIRKVTLNSLRNEIGVMLQETFIFSGTILENIRFGKLDATEEEIIRAAKIVRAHDFIIALKDGYRTVVKERGSTLSAGQRQLISFARTLLADPKVLILDEATSSIDTQTEILLQEGLDRLLEGRTAFIIAHRLSTIKNSSRIFYIANKKIQESGSHDALMAEKGLYYQLYSTQAELLKKM</sequence>
<dbReference type="Pfam" id="PF00664">
    <property type="entry name" value="ABC_membrane"/>
    <property type="match status" value="1"/>
</dbReference>
<evidence type="ECO:0000256" key="8">
    <source>
        <dbReference type="SAM" id="Phobius"/>
    </source>
</evidence>
<keyword evidence="4" id="KW-0547">Nucleotide-binding</keyword>
<keyword evidence="5 11" id="KW-0067">ATP-binding</keyword>
<name>A0A1H0Z303_9LACT</name>
<feature type="transmembrane region" description="Helical" evidence="8">
    <location>
        <begin position="150"/>
        <end position="169"/>
    </location>
</feature>
<dbReference type="EMBL" id="FNJW01000008">
    <property type="protein sequence ID" value="SDQ21862.1"/>
    <property type="molecule type" value="Genomic_DNA"/>
</dbReference>